<organism evidence="1 2">
    <name type="scientific">Pistacia integerrima</name>
    <dbReference type="NCBI Taxonomy" id="434235"/>
    <lineage>
        <taxon>Eukaryota</taxon>
        <taxon>Viridiplantae</taxon>
        <taxon>Streptophyta</taxon>
        <taxon>Embryophyta</taxon>
        <taxon>Tracheophyta</taxon>
        <taxon>Spermatophyta</taxon>
        <taxon>Magnoliopsida</taxon>
        <taxon>eudicotyledons</taxon>
        <taxon>Gunneridae</taxon>
        <taxon>Pentapetalae</taxon>
        <taxon>rosids</taxon>
        <taxon>malvids</taxon>
        <taxon>Sapindales</taxon>
        <taxon>Anacardiaceae</taxon>
        <taxon>Pistacia</taxon>
    </lineage>
</organism>
<sequence length="404" mass="45181">MSWEDSDDGFGSYDAYEDGFTLAYDDDNDYEFNEFGPQDDSEYHASGSPGLVHDDFHDEFVPQYEHHASGSQDSSFTGSGLPEDDSDDDEFVPQYEHHASGSQDGSFTGSGLPEDDYDDDEFGSQDYSDNGCGLVYDSEDGSGSVYDSEDGSGLGYDSEDGFSLQGHCEDGFGSVYGSDDGFSSKEDYDPDGFGLVDYYDCDNDEFNLQNESFGSHEAKWIKHYCNTQDILLVGEGDFSFATCLANCFGSATNMVATSLDSSDFIVRNYGSGRENVESLRDSGCKVIHEVDAETMVHHEEIGSMSFERIVFNFPHAGFKKSECRQSQIQRHTGLVRNFFKNAERLLSNGGEVHVVHKTNGFFKEWRIEELAAQSGLQLLEKSQFRLEDYPGYHTKYGFWRQQGF</sequence>
<dbReference type="Proteomes" id="UP001163603">
    <property type="component" value="Chromosome 5"/>
</dbReference>
<name>A0ACC0YSC8_9ROSI</name>
<gene>
    <name evidence="1" type="ORF">Pint_27196</name>
</gene>
<accession>A0ACC0YSC8</accession>
<reference evidence="2" key="1">
    <citation type="journal article" date="2023" name="G3 (Bethesda)">
        <title>Genome assembly and association tests identify interacting loci associated with vigor, precocity, and sex in interspecific pistachio rootstocks.</title>
        <authorList>
            <person name="Palmer W."/>
            <person name="Jacygrad E."/>
            <person name="Sagayaradj S."/>
            <person name="Cavanaugh K."/>
            <person name="Han R."/>
            <person name="Bertier L."/>
            <person name="Beede B."/>
            <person name="Kafkas S."/>
            <person name="Golino D."/>
            <person name="Preece J."/>
            <person name="Michelmore R."/>
        </authorList>
    </citation>
    <scope>NUCLEOTIDE SEQUENCE [LARGE SCALE GENOMIC DNA]</scope>
</reference>
<proteinExistence type="predicted"/>
<comment type="caution">
    <text evidence="1">The sequence shown here is derived from an EMBL/GenBank/DDBJ whole genome shotgun (WGS) entry which is preliminary data.</text>
</comment>
<dbReference type="EMBL" id="CM047740">
    <property type="protein sequence ID" value="KAJ0041322.1"/>
    <property type="molecule type" value="Genomic_DNA"/>
</dbReference>
<keyword evidence="2" id="KW-1185">Reference proteome</keyword>
<evidence type="ECO:0000313" key="2">
    <source>
        <dbReference type="Proteomes" id="UP001163603"/>
    </source>
</evidence>
<protein>
    <submittedName>
        <fullName evidence="1">Uncharacterized protein</fullName>
    </submittedName>
</protein>
<evidence type="ECO:0000313" key="1">
    <source>
        <dbReference type="EMBL" id="KAJ0041322.1"/>
    </source>
</evidence>